<dbReference type="Pfam" id="PF05721">
    <property type="entry name" value="PhyH"/>
    <property type="match status" value="1"/>
</dbReference>
<dbReference type="InterPro" id="IPR008775">
    <property type="entry name" value="Phytyl_CoA_dOase-like"/>
</dbReference>
<dbReference type="GO" id="GO:0016706">
    <property type="term" value="F:2-oxoglutarate-dependent dioxygenase activity"/>
    <property type="evidence" value="ECO:0007669"/>
    <property type="project" value="UniProtKB-ARBA"/>
</dbReference>
<comment type="caution">
    <text evidence="2">The sequence shown here is derived from an EMBL/GenBank/DDBJ whole genome shotgun (WGS) entry which is preliminary data.</text>
</comment>
<sequence length="319" mass="37506">MPLNIPLVELPDPLRAEVVRQLQLSPEDEHAVHQFARDGYYIFHSELPPWLLDSAIHAIRQACYDAQGNLRHNRLMDAWLEYDVFRQIAIADKVLHLLRLFYQREPIPFQTLNFPVGTEQPTHSDTIHFHSFPPRYMCGVWIALEDIDADNGPLHYYVGSHKLPIYELYDTGRRGSLAFSTPQPQHYGHYESFVESFISAQGFERRELLLKKGEGLIWAANLFHGGSPIRDKRRTRFSQVTHYYFENCMYYSPLMSDPYIGRVYIKPVINIRTKRFVPSRFDGKRVSLFYGQTLLGKVRQLAKVCYLAYRLYRSRFRRS</sequence>
<dbReference type="PANTHER" id="PTHR20883:SF48">
    <property type="entry name" value="ECTOINE DIOXYGENASE"/>
    <property type="match status" value="1"/>
</dbReference>
<evidence type="ECO:0000313" key="2">
    <source>
        <dbReference type="EMBL" id="RFM24208.1"/>
    </source>
</evidence>
<dbReference type="SUPFAM" id="SSF51197">
    <property type="entry name" value="Clavaminate synthase-like"/>
    <property type="match status" value="1"/>
</dbReference>
<proteinExistence type="predicted"/>
<evidence type="ECO:0000313" key="3">
    <source>
        <dbReference type="Proteomes" id="UP000266389"/>
    </source>
</evidence>
<protein>
    <submittedName>
        <fullName evidence="2">Phytanoyl-CoA dioxygenase</fullName>
    </submittedName>
</protein>
<dbReference type="Proteomes" id="UP000266389">
    <property type="component" value="Unassembled WGS sequence"/>
</dbReference>
<evidence type="ECO:0000256" key="1">
    <source>
        <dbReference type="ARBA" id="ARBA00001954"/>
    </source>
</evidence>
<dbReference type="PANTHER" id="PTHR20883">
    <property type="entry name" value="PHYTANOYL-COA DIOXYGENASE DOMAIN CONTAINING 1"/>
    <property type="match status" value="1"/>
</dbReference>
<dbReference type="Gene3D" id="2.60.120.620">
    <property type="entry name" value="q2cbj1_9rhob like domain"/>
    <property type="match status" value="1"/>
</dbReference>
<name>A0A395M1W8_9BACT</name>
<dbReference type="EMBL" id="PHFL01000045">
    <property type="protein sequence ID" value="RFM24208.1"/>
    <property type="molecule type" value="Genomic_DNA"/>
</dbReference>
<comment type="cofactor">
    <cofactor evidence="1">
        <name>Fe(2+)</name>
        <dbReference type="ChEBI" id="CHEBI:29033"/>
    </cofactor>
</comment>
<dbReference type="AlphaFoldDB" id="A0A395M1W8"/>
<keyword evidence="2" id="KW-0223">Dioxygenase</keyword>
<reference evidence="2 3" key="1">
    <citation type="journal article" date="2011" name="ISME J.">
        <title>Community ecology of hot spring cyanobacterial mats: predominant populations and their functional potential.</title>
        <authorList>
            <person name="Klatt C.G."/>
            <person name="Wood J.M."/>
            <person name="Rusch D.B."/>
            <person name="Bateson M.M."/>
            <person name="Hamamura N."/>
            <person name="Heidelberg J.F."/>
            <person name="Grossman A.R."/>
            <person name="Bhaya D."/>
            <person name="Cohan F.M."/>
            <person name="Kuhl M."/>
            <person name="Bryant D.A."/>
            <person name="Ward D.M."/>
        </authorList>
    </citation>
    <scope>NUCLEOTIDE SEQUENCE [LARGE SCALE GENOMIC DNA]</scope>
    <source>
        <strain evidence="2">OS</strain>
    </source>
</reference>
<gene>
    <name evidence="2" type="ORF">D0433_06990</name>
</gene>
<accession>A0A395M1W8</accession>
<keyword evidence="2" id="KW-0560">Oxidoreductase</keyword>
<dbReference type="GO" id="GO:0005506">
    <property type="term" value="F:iron ion binding"/>
    <property type="evidence" value="ECO:0007669"/>
    <property type="project" value="UniProtKB-ARBA"/>
</dbReference>
<organism evidence="2 3">
    <name type="scientific">Candidatus Thermochlorobacter aerophilus</name>
    <dbReference type="NCBI Taxonomy" id="1868324"/>
    <lineage>
        <taxon>Bacteria</taxon>
        <taxon>Pseudomonadati</taxon>
        <taxon>Chlorobiota</taxon>
        <taxon>Chlorobiia</taxon>
        <taxon>Chlorobiales</taxon>
        <taxon>Candidatus Thermochlorobacteriaceae</taxon>
        <taxon>Candidatus Thermochlorobacter</taxon>
    </lineage>
</organism>